<evidence type="ECO:0000256" key="6">
    <source>
        <dbReference type="ARBA" id="ARBA00039101"/>
    </source>
</evidence>
<dbReference type="Proteomes" id="UP000273982">
    <property type="component" value="Chromosome"/>
</dbReference>
<dbReference type="InterPro" id="IPR036188">
    <property type="entry name" value="FAD/NAD-bd_sf"/>
</dbReference>
<evidence type="ECO:0000313" key="10">
    <source>
        <dbReference type="EMBL" id="AZG77764.1"/>
    </source>
</evidence>
<evidence type="ECO:0000256" key="8">
    <source>
        <dbReference type="ARBA" id="ARBA00049547"/>
    </source>
</evidence>
<dbReference type="SUPFAM" id="SSF54373">
    <property type="entry name" value="FAD-linked reductases, C-terminal domain"/>
    <property type="match status" value="1"/>
</dbReference>
<dbReference type="PANTHER" id="PTHR11530">
    <property type="entry name" value="D-AMINO ACID OXIDASE"/>
    <property type="match status" value="1"/>
</dbReference>
<comment type="similarity">
    <text evidence="2">Belongs to the DAMOX/DASOX family.</text>
</comment>
<evidence type="ECO:0000256" key="7">
    <source>
        <dbReference type="ARBA" id="ARBA00039751"/>
    </source>
</evidence>
<dbReference type="Gene3D" id="3.30.9.10">
    <property type="entry name" value="D-Amino Acid Oxidase, subunit A, domain 2"/>
    <property type="match status" value="1"/>
</dbReference>
<dbReference type="RefSeq" id="WP_124739412.1">
    <property type="nucleotide sequence ID" value="NZ_CP034086.1"/>
</dbReference>
<gene>
    <name evidence="10" type="ORF">EHO51_14075</name>
</gene>
<dbReference type="Gene3D" id="3.50.50.60">
    <property type="entry name" value="FAD/NAD(P)-binding domain"/>
    <property type="match status" value="1"/>
</dbReference>
<proteinExistence type="inferred from homology"/>
<dbReference type="EC" id="1.4.3.3" evidence="6"/>
<dbReference type="KEGG" id="mros:EHO51_14075"/>
<dbReference type="InterPro" id="IPR023209">
    <property type="entry name" value="DAO"/>
</dbReference>
<keyword evidence="4" id="KW-0274">FAD</keyword>
<dbReference type="AlphaFoldDB" id="A0A3G8M826"/>
<organism evidence="10 11">
    <name type="scientific">Methylocystis rosea</name>
    <dbReference type="NCBI Taxonomy" id="173366"/>
    <lineage>
        <taxon>Bacteria</taxon>
        <taxon>Pseudomonadati</taxon>
        <taxon>Pseudomonadota</taxon>
        <taxon>Alphaproteobacteria</taxon>
        <taxon>Hyphomicrobiales</taxon>
        <taxon>Methylocystaceae</taxon>
        <taxon>Methylocystis</taxon>
    </lineage>
</organism>
<comment type="catalytic activity">
    <reaction evidence="8">
        <text>a D-alpha-amino acid + O2 + H2O = a 2-oxocarboxylate + H2O2 + NH4(+)</text>
        <dbReference type="Rhea" id="RHEA:21816"/>
        <dbReference type="ChEBI" id="CHEBI:15377"/>
        <dbReference type="ChEBI" id="CHEBI:15379"/>
        <dbReference type="ChEBI" id="CHEBI:16240"/>
        <dbReference type="ChEBI" id="CHEBI:28938"/>
        <dbReference type="ChEBI" id="CHEBI:35179"/>
        <dbReference type="ChEBI" id="CHEBI:59871"/>
        <dbReference type="EC" id="1.4.3.3"/>
    </reaction>
    <physiologicalReaction direction="left-to-right" evidence="8">
        <dbReference type="Rhea" id="RHEA:21817"/>
    </physiologicalReaction>
</comment>
<dbReference type="PANTHER" id="PTHR11530:SF11">
    <property type="entry name" value="D-ASPARTATE OXIDASE"/>
    <property type="match status" value="1"/>
</dbReference>
<evidence type="ECO:0000259" key="9">
    <source>
        <dbReference type="Pfam" id="PF01266"/>
    </source>
</evidence>
<evidence type="ECO:0000256" key="4">
    <source>
        <dbReference type="ARBA" id="ARBA00022827"/>
    </source>
</evidence>
<dbReference type="InterPro" id="IPR006076">
    <property type="entry name" value="FAD-dep_OxRdtase"/>
</dbReference>
<accession>A0A3G8M826</accession>
<keyword evidence="5" id="KW-0560">Oxidoreductase</keyword>
<evidence type="ECO:0000256" key="1">
    <source>
        <dbReference type="ARBA" id="ARBA00001974"/>
    </source>
</evidence>
<reference evidence="10 11" key="1">
    <citation type="submission" date="2018-11" db="EMBL/GenBank/DDBJ databases">
        <title>Genome squencing of methanotrophic bacteria isolated from alkaline groundwater in Korea.</title>
        <authorList>
            <person name="Nguyen L.N."/>
        </authorList>
    </citation>
    <scope>NUCLEOTIDE SEQUENCE [LARGE SCALE GENOMIC DNA]</scope>
    <source>
        <strain evidence="10 11">GW6</strain>
    </source>
</reference>
<keyword evidence="3" id="KW-0285">Flavoprotein</keyword>
<comment type="cofactor">
    <cofactor evidence="1">
        <name>FAD</name>
        <dbReference type="ChEBI" id="CHEBI:57692"/>
    </cofactor>
</comment>
<evidence type="ECO:0000256" key="2">
    <source>
        <dbReference type="ARBA" id="ARBA00006730"/>
    </source>
</evidence>
<dbReference type="EMBL" id="CP034086">
    <property type="protein sequence ID" value="AZG77764.1"/>
    <property type="molecule type" value="Genomic_DNA"/>
</dbReference>
<dbReference type="SUPFAM" id="SSF51971">
    <property type="entry name" value="Nucleotide-binding domain"/>
    <property type="match status" value="1"/>
</dbReference>
<evidence type="ECO:0000313" key="11">
    <source>
        <dbReference type="Proteomes" id="UP000273982"/>
    </source>
</evidence>
<dbReference type="Pfam" id="PF01266">
    <property type="entry name" value="DAO"/>
    <property type="match status" value="1"/>
</dbReference>
<feature type="domain" description="FAD dependent oxidoreductase" evidence="9">
    <location>
        <begin position="5"/>
        <end position="314"/>
    </location>
</feature>
<dbReference type="GO" id="GO:0046416">
    <property type="term" value="P:D-amino acid metabolic process"/>
    <property type="evidence" value="ECO:0007669"/>
    <property type="project" value="InterPro"/>
</dbReference>
<evidence type="ECO:0000256" key="5">
    <source>
        <dbReference type="ARBA" id="ARBA00023002"/>
    </source>
</evidence>
<name>A0A3G8M826_9HYPH</name>
<dbReference type="GO" id="GO:0003884">
    <property type="term" value="F:D-amino-acid oxidase activity"/>
    <property type="evidence" value="ECO:0007669"/>
    <property type="project" value="UniProtKB-EC"/>
</dbReference>
<dbReference type="GO" id="GO:0071949">
    <property type="term" value="F:FAD binding"/>
    <property type="evidence" value="ECO:0007669"/>
    <property type="project" value="InterPro"/>
</dbReference>
<protein>
    <recommendedName>
        <fullName evidence="7">D-amino-acid oxidase</fullName>
        <ecNumber evidence="6">1.4.3.3</ecNumber>
    </recommendedName>
</protein>
<sequence>MLARVIGAGVAGLCAAYALARKGVEVEIVERESAPGLGCSRFAGGMIAPWCELQSAEPLVATLGEEALDFWSRELGVATVAGSLVVAPARERAELADFARRTRNFDSLDAKDIAALEPDLAGRFEAALFFRQEAHLDPRAALRALTGRLAQTPNVTLHVQQDAAALATIPDWIIDCRGFAARDALPGLRGVKGEMLILRSDEISLARPVRMLHPRRPVYVVPRGEGLFMVGATMIENEERARVTARSVVELVNSAFAVHPAFAEAEIVETGSDLRPAFADNLPRLLKRGHTLYINGLYRHGFLLAPALARRAAEVVVNDAYFPEVMDADSNQRAAAGCERDDVANAAGRTGV</sequence>
<evidence type="ECO:0000256" key="3">
    <source>
        <dbReference type="ARBA" id="ARBA00022630"/>
    </source>
</evidence>